<evidence type="ECO:0000256" key="1">
    <source>
        <dbReference type="SAM" id="Phobius"/>
    </source>
</evidence>
<keyword evidence="1" id="KW-0812">Transmembrane</keyword>
<name>A0AAV0PMW3_9ROSI</name>
<dbReference type="Proteomes" id="UP001154282">
    <property type="component" value="Unassembled WGS sequence"/>
</dbReference>
<dbReference type="Gene3D" id="3.90.550.50">
    <property type="match status" value="1"/>
</dbReference>
<keyword evidence="1" id="KW-0472">Membrane</keyword>
<accession>A0AAV0PMW3</accession>
<dbReference type="PANTHER" id="PTHR10811">
    <property type="entry name" value="FRINGE-RELATED"/>
    <property type="match status" value="1"/>
</dbReference>
<evidence type="ECO:0000313" key="3">
    <source>
        <dbReference type="Proteomes" id="UP001154282"/>
    </source>
</evidence>
<comment type="caution">
    <text evidence="2">The sequence shown here is derived from an EMBL/GenBank/DDBJ whole genome shotgun (WGS) entry which is preliminary data.</text>
</comment>
<dbReference type="InterPro" id="IPR006740">
    <property type="entry name" value="DUF604"/>
</dbReference>
<organism evidence="2 3">
    <name type="scientific">Linum tenue</name>
    <dbReference type="NCBI Taxonomy" id="586396"/>
    <lineage>
        <taxon>Eukaryota</taxon>
        <taxon>Viridiplantae</taxon>
        <taxon>Streptophyta</taxon>
        <taxon>Embryophyta</taxon>
        <taxon>Tracheophyta</taxon>
        <taxon>Spermatophyta</taxon>
        <taxon>Magnoliopsida</taxon>
        <taxon>eudicotyledons</taxon>
        <taxon>Gunneridae</taxon>
        <taxon>Pentapetalae</taxon>
        <taxon>rosids</taxon>
        <taxon>fabids</taxon>
        <taxon>Malpighiales</taxon>
        <taxon>Linaceae</taxon>
        <taxon>Linum</taxon>
    </lineage>
</organism>
<keyword evidence="1" id="KW-1133">Transmembrane helix</keyword>
<dbReference type="AlphaFoldDB" id="A0AAV0PMW3"/>
<reference evidence="2" key="1">
    <citation type="submission" date="2022-08" db="EMBL/GenBank/DDBJ databases">
        <authorList>
            <person name="Gutierrez-Valencia J."/>
        </authorList>
    </citation>
    <scope>NUCLEOTIDE SEQUENCE</scope>
</reference>
<dbReference type="Pfam" id="PF04646">
    <property type="entry name" value="DUF604"/>
    <property type="match status" value="1"/>
</dbReference>
<evidence type="ECO:0000313" key="2">
    <source>
        <dbReference type="EMBL" id="CAI0472270.1"/>
    </source>
</evidence>
<dbReference type="EMBL" id="CAMGYJ010000009">
    <property type="protein sequence ID" value="CAI0472270.1"/>
    <property type="molecule type" value="Genomic_DNA"/>
</dbReference>
<dbReference type="FunFam" id="3.90.550.50:FF:000006">
    <property type="entry name" value="Fringe-related protein-like"/>
    <property type="match status" value="1"/>
</dbReference>
<protein>
    <submittedName>
        <fullName evidence="2">Uncharacterized protein</fullName>
    </submittedName>
</protein>
<proteinExistence type="predicted"/>
<feature type="transmembrane region" description="Helical" evidence="1">
    <location>
        <begin position="45"/>
        <end position="63"/>
    </location>
</feature>
<sequence length="515" mass="57858">MKSDSKLIAANAENLQEAPWHQKAGGGGGGKGTKPAVVTCSLSKLTFFSLFFLISLPYFFYSLRFPNYCNLASLRLPSAVNNYSTAAAAAAEEKTSLCHIVFGIAASARLWDRRKEYIKLWYRPETMRGVVWMDKAPPPAAEDDRRRLPPIRISGDTAGFEYRHAKGDRSAIRISRAVSETLRLGMEDVRWFVMGDDDTVFVAENLAGVLAKYDHRECYYIGSNSESHLQNIMFSYAMAYGGGGFAISYPLAVKLAAMQDRCLGRYPALYGSDDRIQACMAEIGVPLTKEPGFHQLDVYGNAFGLLAAHPVTPLLSLHHIDVIDPIFPKASRLQSLQRLALPMSLDPAALMQQSICYDSRRRWTVSVSWGYAVQIVRGTVSPREMEMPVRTFVNWHKKADYRGYAFNTRAVHPNSCQTPFVYTLPSNNDSVVYSSTTGETTSRYVRSRGENPKCKSWKVEDPSGVDRVEVRKRPEPNFWDKAPRRNCCRVLPSKKRRTMVIDVGECRANEVVELR</sequence>
<gene>
    <name evidence="2" type="ORF">LITE_LOCUS39209</name>
</gene>
<keyword evidence="3" id="KW-1185">Reference proteome</keyword>